<reference evidence="10" key="1">
    <citation type="journal article" date="2020" name="Stud. Mycol.">
        <title>101 Dothideomycetes genomes: a test case for predicting lifestyles and emergence of pathogens.</title>
        <authorList>
            <person name="Haridas S."/>
            <person name="Albert R."/>
            <person name="Binder M."/>
            <person name="Bloem J."/>
            <person name="Labutti K."/>
            <person name="Salamov A."/>
            <person name="Andreopoulos B."/>
            <person name="Baker S."/>
            <person name="Barry K."/>
            <person name="Bills G."/>
            <person name="Bluhm B."/>
            <person name="Cannon C."/>
            <person name="Castanera R."/>
            <person name="Culley D."/>
            <person name="Daum C."/>
            <person name="Ezra D."/>
            <person name="Gonzalez J."/>
            <person name="Henrissat B."/>
            <person name="Kuo A."/>
            <person name="Liang C."/>
            <person name="Lipzen A."/>
            <person name="Lutzoni F."/>
            <person name="Magnuson J."/>
            <person name="Mondo S."/>
            <person name="Nolan M."/>
            <person name="Ohm R."/>
            <person name="Pangilinan J."/>
            <person name="Park H.-J."/>
            <person name="Ramirez L."/>
            <person name="Alfaro M."/>
            <person name="Sun H."/>
            <person name="Tritt A."/>
            <person name="Yoshinaga Y."/>
            <person name="Zwiers L.-H."/>
            <person name="Turgeon B."/>
            <person name="Goodwin S."/>
            <person name="Spatafora J."/>
            <person name="Crous P."/>
            <person name="Grigoriev I."/>
        </authorList>
    </citation>
    <scope>NUCLEOTIDE SEQUENCE</scope>
    <source>
        <strain evidence="10">Tuck. ex Michener</strain>
    </source>
</reference>
<evidence type="ECO:0000313" key="10">
    <source>
        <dbReference type="EMBL" id="KAF2235665.1"/>
    </source>
</evidence>
<name>A0A6A6HC29_VIRVR</name>
<dbReference type="SUPFAM" id="SSF57850">
    <property type="entry name" value="RING/U-box"/>
    <property type="match status" value="1"/>
</dbReference>
<dbReference type="OrthoDB" id="10009520at2759"/>
<sequence>MATVFSAIVLPRGRPWKRKRDKDSNQSISDLRKPHHVAIEADENDINELNLYLIILVEIFPDIQPAVFREMLIQLGPESRVEVVTEHLLNEKARWVKGRIRVSAQPAVEAKAVDSGEPRISDCEIALPHEETFRSTSYKSAVRCSLTQEFKSLSRSSIDAVLAECNYSYFRSRATLVEIASRSWRYSTLNLLTGRKASLIDEIPLITSNSKRDGAPQTPELQSTGSSELNEEIYKRTIAPVEEQRKQESESKDMQYAKELNQEQAEKEGALYECQCCYTTTTFESLAVCSSECHEICSRCIRHAVNQALFGQNWTTTISLEKFTLRCIASTSGECRGVIDASYVKKALLEDTNGEEIWRSLEDRATSQSLIESQISLIKCPFCMYSEEDQIAHIKPISTPSVLSQQIFTICVYLALYIWQPLSPLLTLSFVCMLVWITYDPLRTFFDSITTTRLAIARRRRGFKFICRNSRCGTSSCIECLARWKDPHKCFENEKTSLRTVIERAKADAVKRTCPVCHTSFVKESGCNKMRCVCGYTMCYVCRQHIAAKDGYNHFCTHFQAVPGASCTACDRCHLYKAEDEETAVKKAAIAAEKEWRENAGAIGKKVDAGNRPKSWLSLDTALTTFAEALL</sequence>
<keyword evidence="2" id="KW-0808">Transferase</keyword>
<proteinExistence type="predicted"/>
<dbReference type="InterPro" id="IPR044066">
    <property type="entry name" value="TRIAD_supradom"/>
</dbReference>
<feature type="compositionally biased region" description="Polar residues" evidence="8">
    <location>
        <begin position="219"/>
        <end position="228"/>
    </location>
</feature>
<evidence type="ECO:0000256" key="1">
    <source>
        <dbReference type="ARBA" id="ARBA00004906"/>
    </source>
</evidence>
<keyword evidence="3" id="KW-0479">Metal-binding</keyword>
<dbReference type="InterPro" id="IPR047546">
    <property type="entry name" value="Rcat_RBR_RNF216"/>
</dbReference>
<evidence type="ECO:0000256" key="6">
    <source>
        <dbReference type="ARBA" id="ARBA00022786"/>
    </source>
</evidence>
<dbReference type="Pfam" id="PF26191">
    <property type="entry name" value="RING-HC_RBR_RNF216"/>
    <property type="match status" value="1"/>
</dbReference>
<evidence type="ECO:0000256" key="5">
    <source>
        <dbReference type="ARBA" id="ARBA00022771"/>
    </source>
</evidence>
<dbReference type="Gene3D" id="1.20.120.1750">
    <property type="match status" value="1"/>
</dbReference>
<dbReference type="Proteomes" id="UP000800092">
    <property type="component" value="Unassembled WGS sequence"/>
</dbReference>
<evidence type="ECO:0000256" key="7">
    <source>
        <dbReference type="ARBA" id="ARBA00022833"/>
    </source>
</evidence>
<evidence type="ECO:0000256" key="4">
    <source>
        <dbReference type="ARBA" id="ARBA00022737"/>
    </source>
</evidence>
<keyword evidence="11" id="KW-1185">Reference proteome</keyword>
<evidence type="ECO:0000313" key="11">
    <source>
        <dbReference type="Proteomes" id="UP000800092"/>
    </source>
</evidence>
<evidence type="ECO:0000259" key="9">
    <source>
        <dbReference type="PROSITE" id="PS51873"/>
    </source>
</evidence>
<comment type="pathway">
    <text evidence="1">Protein modification; protein ubiquitination.</text>
</comment>
<dbReference type="PROSITE" id="PS51873">
    <property type="entry name" value="TRIAD"/>
    <property type="match status" value="1"/>
</dbReference>
<feature type="domain" description="RING-type" evidence="9">
    <location>
        <begin position="270"/>
        <end position="571"/>
    </location>
</feature>
<evidence type="ECO:0000256" key="3">
    <source>
        <dbReference type="ARBA" id="ARBA00022723"/>
    </source>
</evidence>
<dbReference type="AlphaFoldDB" id="A0A6A6HC29"/>
<dbReference type="InterPro" id="IPR051628">
    <property type="entry name" value="LUBAC_E3_Ligases"/>
</dbReference>
<keyword evidence="6" id="KW-0833">Ubl conjugation pathway</keyword>
<dbReference type="PANTHER" id="PTHR22770">
    <property type="entry name" value="UBIQUITIN CONJUGATING ENZYME 7 INTERACTING PROTEIN-RELATED"/>
    <property type="match status" value="1"/>
</dbReference>
<dbReference type="PANTHER" id="PTHR22770:SF42">
    <property type="entry name" value="FINGER PROTEIN (ZIN), PUTATIVE (AFU_ORTHOLOGUE AFUA_4G03910)-RELATED"/>
    <property type="match status" value="1"/>
</dbReference>
<keyword evidence="4" id="KW-0677">Repeat</keyword>
<keyword evidence="5" id="KW-0863">Zinc-finger</keyword>
<dbReference type="GO" id="GO:0008270">
    <property type="term" value="F:zinc ion binding"/>
    <property type="evidence" value="ECO:0007669"/>
    <property type="project" value="UniProtKB-KW"/>
</dbReference>
<evidence type="ECO:0000256" key="8">
    <source>
        <dbReference type="SAM" id="MobiDB-lite"/>
    </source>
</evidence>
<feature type="region of interest" description="Disordered" evidence="8">
    <location>
        <begin position="208"/>
        <end position="229"/>
    </location>
</feature>
<organism evidence="10 11">
    <name type="scientific">Viridothelium virens</name>
    <name type="common">Speckled blister lichen</name>
    <name type="synonym">Trypethelium virens</name>
    <dbReference type="NCBI Taxonomy" id="1048519"/>
    <lineage>
        <taxon>Eukaryota</taxon>
        <taxon>Fungi</taxon>
        <taxon>Dikarya</taxon>
        <taxon>Ascomycota</taxon>
        <taxon>Pezizomycotina</taxon>
        <taxon>Dothideomycetes</taxon>
        <taxon>Dothideomycetes incertae sedis</taxon>
        <taxon>Trypetheliales</taxon>
        <taxon>Trypetheliaceae</taxon>
        <taxon>Viridothelium</taxon>
    </lineage>
</organism>
<dbReference type="InterPro" id="IPR047544">
    <property type="entry name" value="RING-HC_RBR_RNF216"/>
</dbReference>
<dbReference type="Pfam" id="PF26112">
    <property type="entry name" value="UBA_RNF216"/>
    <property type="match status" value="1"/>
</dbReference>
<dbReference type="GO" id="GO:0016740">
    <property type="term" value="F:transferase activity"/>
    <property type="evidence" value="ECO:0007669"/>
    <property type="project" value="UniProtKB-KW"/>
</dbReference>
<dbReference type="Pfam" id="PF26200">
    <property type="entry name" value="Rcat_RNF216"/>
    <property type="match status" value="1"/>
</dbReference>
<gene>
    <name evidence="10" type="ORF">EV356DRAFT_444743</name>
</gene>
<dbReference type="EMBL" id="ML991790">
    <property type="protein sequence ID" value="KAF2235665.1"/>
    <property type="molecule type" value="Genomic_DNA"/>
</dbReference>
<dbReference type="CDD" id="cd20353">
    <property type="entry name" value="Rcat_RBR_RNF216"/>
    <property type="match status" value="1"/>
</dbReference>
<dbReference type="InterPro" id="IPR058758">
    <property type="entry name" value="UBA_RNF216"/>
</dbReference>
<evidence type="ECO:0000256" key="2">
    <source>
        <dbReference type="ARBA" id="ARBA00022679"/>
    </source>
</evidence>
<keyword evidence="7" id="KW-0862">Zinc</keyword>
<accession>A0A6A6HC29</accession>
<protein>
    <recommendedName>
        <fullName evidence="9">RING-type domain-containing protein</fullName>
    </recommendedName>
</protein>